<feature type="domain" description="YprB ribonuclease H-like" evidence="2">
    <location>
        <begin position="66"/>
        <end position="183"/>
    </location>
</feature>
<accession>A0A0F9HIP3</accession>
<name>A0A0F9HIP3_9ZZZZ</name>
<evidence type="ECO:0000256" key="1">
    <source>
        <dbReference type="SAM" id="MobiDB-lite"/>
    </source>
</evidence>
<gene>
    <name evidence="3" type="ORF">LCGC14_2059160</name>
</gene>
<dbReference type="InterPro" id="IPR038720">
    <property type="entry name" value="YprB_RNase_H-like_dom"/>
</dbReference>
<protein>
    <recommendedName>
        <fullName evidence="2">YprB ribonuclease H-like domain-containing protein</fullName>
    </recommendedName>
</protein>
<dbReference type="SUPFAM" id="SSF53098">
    <property type="entry name" value="Ribonuclease H-like"/>
    <property type="match status" value="1"/>
</dbReference>
<evidence type="ECO:0000313" key="3">
    <source>
        <dbReference type="EMBL" id="KKL75012.1"/>
    </source>
</evidence>
<dbReference type="InterPro" id="IPR012337">
    <property type="entry name" value="RNaseH-like_sf"/>
</dbReference>
<feature type="region of interest" description="Disordered" evidence="1">
    <location>
        <begin position="244"/>
        <end position="268"/>
    </location>
</feature>
<comment type="caution">
    <text evidence="3">The sequence shown here is derived from an EMBL/GenBank/DDBJ whole genome shotgun (WGS) entry which is preliminary data.</text>
</comment>
<proteinExistence type="predicted"/>
<dbReference type="EMBL" id="LAZR01024476">
    <property type="protein sequence ID" value="KKL75012.1"/>
    <property type="molecule type" value="Genomic_DNA"/>
</dbReference>
<organism evidence="3">
    <name type="scientific">marine sediment metagenome</name>
    <dbReference type="NCBI Taxonomy" id="412755"/>
    <lineage>
        <taxon>unclassified sequences</taxon>
        <taxon>metagenomes</taxon>
        <taxon>ecological metagenomes</taxon>
    </lineage>
</organism>
<evidence type="ECO:0000259" key="2">
    <source>
        <dbReference type="Pfam" id="PF13482"/>
    </source>
</evidence>
<reference evidence="3" key="1">
    <citation type="journal article" date="2015" name="Nature">
        <title>Complex archaea that bridge the gap between prokaryotes and eukaryotes.</title>
        <authorList>
            <person name="Spang A."/>
            <person name="Saw J.H."/>
            <person name="Jorgensen S.L."/>
            <person name="Zaremba-Niedzwiedzka K."/>
            <person name="Martijn J."/>
            <person name="Lind A.E."/>
            <person name="van Eijk R."/>
            <person name="Schleper C."/>
            <person name="Guy L."/>
            <person name="Ettema T.J."/>
        </authorList>
    </citation>
    <scope>NUCLEOTIDE SEQUENCE</scope>
</reference>
<sequence length="268" mass="30209">MKDKYLAFDIEIAKKQLEDKEDWKIYRPLGIICAAAIAATDVSQNAQWSWFGHDEYVDGRFSAKMSKSEVQRIVRILESLTGLGYKILTWNGLGFDFDILAEESKMYDECKALALNHIDMMFHFFCSKGFPLGLDAAAKGMSLPGKLEGMDGAKAPEIWPDDPYKVLAYCSLDVKNTLALAEAVEKMGHLDWTARSGRANSWECSKWLTVKEAMALPEPDTSWMTDPWTRSKFYGWIENEPEPAFDGTGVAQWDPDGGNHWIDGPDET</sequence>
<dbReference type="Pfam" id="PF13482">
    <property type="entry name" value="RNase_H_2"/>
    <property type="match status" value="1"/>
</dbReference>
<dbReference type="AlphaFoldDB" id="A0A0F9HIP3"/>